<protein>
    <submittedName>
        <fullName evidence="5">IucA/IucC family C-terminal-domain containing protein</fullName>
    </submittedName>
</protein>
<accession>A0ABV8TU50</accession>
<dbReference type="Pfam" id="PF06276">
    <property type="entry name" value="FhuF"/>
    <property type="match status" value="1"/>
</dbReference>
<dbReference type="Proteomes" id="UP001595823">
    <property type="component" value="Unassembled WGS sequence"/>
</dbReference>
<comment type="caution">
    <text evidence="5">The sequence shown here is derived from an EMBL/GenBank/DDBJ whole genome shotgun (WGS) entry which is preliminary data.</text>
</comment>
<dbReference type="Pfam" id="PF04183">
    <property type="entry name" value="IucA_IucC"/>
    <property type="match status" value="1"/>
</dbReference>
<proteinExistence type="inferred from homology"/>
<dbReference type="InterPro" id="IPR022770">
    <property type="entry name" value="IucA/IucC-like_C"/>
</dbReference>
<dbReference type="Gene3D" id="1.10.510.40">
    <property type="match status" value="1"/>
</dbReference>
<evidence type="ECO:0000256" key="2">
    <source>
        <dbReference type="ARBA" id="ARBA00007832"/>
    </source>
</evidence>
<dbReference type="PANTHER" id="PTHR34384:SF5">
    <property type="entry name" value="L-2,3-DIAMINOPROPANOATE--CITRATE LIGASE"/>
    <property type="match status" value="1"/>
</dbReference>
<sequence>MPHNPYKTATHLLHQRLLTTAQTEHLPHDPTQTNPIALAHTITHNNHHAHRLTTEIRRALHATTLALTNPRPHPTTDIWTHAHNNHPDPTTWFEQTILLGHPQHPLARLRGTWTTQEIHTYAPEHHTRTTLPLHQTPHMKHHPDWPLTTPDGQPLLPLHPWQAHRYQLTPTTTIPNTAPLMNLRTLTTGTHHYKTSIDLQLTSALRHITHTALTITNHQHQLQKTLHQHDIHLQTETWATATTPQGTPHPHLTAIARPTPPPRTLPLAAAAEPCPHTGQPLAHKIHPDPHQYLDHLIDTWLLPTLTLHDNTGIALEAHGQNSLITHDHQGLPNQLIYRDLGGIRLPPHWNAPTRLTAHNPTETTKVLHAALTTTLTQLIPALAQHPNPTTWWQHLAHRLHTHGGPSATQLATQPWPTKKLLTMRLSDHPTHNQWVDRPNPLTPQ</sequence>
<feature type="domain" description="Aerobactin siderophore biosynthesis IucA/IucC-like C-terminal" evidence="4">
    <location>
        <begin position="291"/>
        <end position="428"/>
    </location>
</feature>
<evidence type="ECO:0000313" key="6">
    <source>
        <dbReference type="Proteomes" id="UP001595823"/>
    </source>
</evidence>
<feature type="domain" description="Aerobactin siderophore biosynthesis IucA/IucC N-terminal" evidence="3">
    <location>
        <begin position="93"/>
        <end position="132"/>
    </location>
</feature>
<dbReference type="InterPro" id="IPR037455">
    <property type="entry name" value="LucA/IucC-like"/>
</dbReference>
<dbReference type="InterPro" id="IPR007310">
    <property type="entry name" value="Aerobactin_biosyn_IucA/IucC_N"/>
</dbReference>
<dbReference type="EMBL" id="JBHSDK010000003">
    <property type="protein sequence ID" value="MFC4334299.1"/>
    <property type="molecule type" value="Genomic_DNA"/>
</dbReference>
<evidence type="ECO:0000259" key="3">
    <source>
        <dbReference type="Pfam" id="PF04183"/>
    </source>
</evidence>
<dbReference type="PANTHER" id="PTHR34384">
    <property type="entry name" value="L-2,3-DIAMINOPROPANOATE--CITRATE LIGASE"/>
    <property type="match status" value="1"/>
</dbReference>
<comment type="pathway">
    <text evidence="1">Siderophore biosynthesis.</text>
</comment>
<keyword evidence="6" id="KW-1185">Reference proteome</keyword>
<reference evidence="6" key="1">
    <citation type="journal article" date="2019" name="Int. J. Syst. Evol. Microbiol.">
        <title>The Global Catalogue of Microorganisms (GCM) 10K type strain sequencing project: providing services to taxonomists for standard genome sequencing and annotation.</title>
        <authorList>
            <consortium name="The Broad Institute Genomics Platform"/>
            <consortium name="The Broad Institute Genome Sequencing Center for Infectious Disease"/>
            <person name="Wu L."/>
            <person name="Ma J."/>
        </authorList>
    </citation>
    <scope>NUCLEOTIDE SEQUENCE [LARGE SCALE GENOMIC DNA]</scope>
    <source>
        <strain evidence="6">IBRC-M 10908</strain>
    </source>
</reference>
<gene>
    <name evidence="5" type="ORF">ACFPET_03705</name>
</gene>
<evidence type="ECO:0000259" key="4">
    <source>
        <dbReference type="Pfam" id="PF06276"/>
    </source>
</evidence>
<evidence type="ECO:0000256" key="1">
    <source>
        <dbReference type="ARBA" id="ARBA00004924"/>
    </source>
</evidence>
<dbReference type="RefSeq" id="WP_380618031.1">
    <property type="nucleotide sequence ID" value="NZ_JBHSDK010000003.1"/>
</dbReference>
<organism evidence="5 6">
    <name type="scientific">Salininema proteolyticum</name>
    <dbReference type="NCBI Taxonomy" id="1607685"/>
    <lineage>
        <taxon>Bacteria</taxon>
        <taxon>Bacillati</taxon>
        <taxon>Actinomycetota</taxon>
        <taxon>Actinomycetes</taxon>
        <taxon>Glycomycetales</taxon>
        <taxon>Glycomycetaceae</taxon>
        <taxon>Salininema</taxon>
    </lineage>
</organism>
<evidence type="ECO:0000313" key="5">
    <source>
        <dbReference type="EMBL" id="MFC4334299.1"/>
    </source>
</evidence>
<comment type="similarity">
    <text evidence="2">Belongs to the IucA/IucC family.</text>
</comment>
<name>A0ABV8TU50_9ACTN</name>